<feature type="transmembrane region" description="Helical" evidence="1">
    <location>
        <begin position="17"/>
        <end position="40"/>
    </location>
</feature>
<keyword evidence="1" id="KW-0812">Transmembrane</keyword>
<evidence type="ECO:0000313" key="2">
    <source>
        <dbReference type="EMBL" id="GGK04369.1"/>
    </source>
</evidence>
<dbReference type="EMBL" id="BMPO01000008">
    <property type="protein sequence ID" value="GGK04369.1"/>
    <property type="molecule type" value="Genomic_DNA"/>
</dbReference>
<comment type="caution">
    <text evidence="2">The sequence shown here is derived from an EMBL/GenBank/DDBJ whole genome shotgun (WGS) entry which is preliminary data.</text>
</comment>
<accession>A0A917Q0V6</accession>
<evidence type="ECO:0000313" key="3">
    <source>
        <dbReference type="Proteomes" id="UP000635983"/>
    </source>
</evidence>
<dbReference type="InterPro" id="IPR007690">
    <property type="entry name" value="T2SS_GspM"/>
</dbReference>
<evidence type="ECO:0000256" key="1">
    <source>
        <dbReference type="SAM" id="Phobius"/>
    </source>
</evidence>
<organism evidence="2 3">
    <name type="scientific">Pseudomonas matsuisoli</name>
    <dbReference type="NCBI Taxonomy" id="1515666"/>
    <lineage>
        <taxon>Bacteria</taxon>
        <taxon>Pseudomonadati</taxon>
        <taxon>Pseudomonadota</taxon>
        <taxon>Gammaproteobacteria</taxon>
        <taxon>Pseudomonadales</taxon>
        <taxon>Pseudomonadaceae</taxon>
        <taxon>Pseudomonas</taxon>
    </lineage>
</organism>
<proteinExistence type="predicted"/>
<dbReference type="AlphaFoldDB" id="A0A917Q0V6"/>
<reference evidence="2" key="1">
    <citation type="journal article" date="2014" name="Int. J. Syst. Evol. Microbiol.">
        <title>Complete genome sequence of Corynebacterium casei LMG S-19264T (=DSM 44701T), isolated from a smear-ripened cheese.</title>
        <authorList>
            <consortium name="US DOE Joint Genome Institute (JGI-PGF)"/>
            <person name="Walter F."/>
            <person name="Albersmeier A."/>
            <person name="Kalinowski J."/>
            <person name="Ruckert C."/>
        </authorList>
    </citation>
    <scope>NUCLEOTIDE SEQUENCE</scope>
    <source>
        <strain evidence="2">JCM 30078</strain>
    </source>
</reference>
<name>A0A917Q0V6_9PSED</name>
<dbReference type="Proteomes" id="UP000635983">
    <property type="component" value="Unassembled WGS sequence"/>
</dbReference>
<protein>
    <submittedName>
        <fullName evidence="2">MSHA biogenesis protein MshJ</fullName>
    </submittedName>
</protein>
<dbReference type="Pfam" id="PF04612">
    <property type="entry name" value="T2SSM"/>
    <property type="match status" value="1"/>
</dbReference>
<sequence>MKALIARWQAFAPREQWMALAVAFASICMLYVVLVSDPLAARQDELERARGMAESRTEAARQALNAIEAQRAADPNKPYRDALQAALAERQLLLDGIDRSTAGLVTPETMRRVLQDLLQEQPQLRLLGVQSFSQPLVIPGNEPVASNTPDATERSVPQTPVALYRHGVRLTLEGGYFDLLGYLVAVQKSGWRLHWESLNYEVGESGPAKARISLELYTLSRTAGWIGV</sequence>
<reference evidence="2" key="2">
    <citation type="submission" date="2020-09" db="EMBL/GenBank/DDBJ databases">
        <authorList>
            <person name="Sun Q."/>
            <person name="Ohkuma M."/>
        </authorList>
    </citation>
    <scope>NUCLEOTIDE SEQUENCE</scope>
    <source>
        <strain evidence="2">JCM 30078</strain>
    </source>
</reference>
<gene>
    <name evidence="2" type="primary">mshJ</name>
    <name evidence="2" type="ORF">GCM10009304_33000</name>
</gene>
<dbReference type="GO" id="GO:0015628">
    <property type="term" value="P:protein secretion by the type II secretion system"/>
    <property type="evidence" value="ECO:0007669"/>
    <property type="project" value="InterPro"/>
</dbReference>
<dbReference type="RefSeq" id="WP_188984610.1">
    <property type="nucleotide sequence ID" value="NZ_BMPO01000008.1"/>
</dbReference>
<dbReference type="GO" id="GO:0015627">
    <property type="term" value="C:type II protein secretion system complex"/>
    <property type="evidence" value="ECO:0007669"/>
    <property type="project" value="InterPro"/>
</dbReference>
<keyword evidence="1" id="KW-1133">Transmembrane helix</keyword>
<keyword evidence="3" id="KW-1185">Reference proteome</keyword>
<keyword evidence="1" id="KW-0472">Membrane</keyword>